<name>A0A8T8WFU7_9EURY</name>
<gene>
    <name evidence="3" type="ORF">K6T50_06250</name>
</gene>
<keyword evidence="4" id="KW-1185">Reference proteome</keyword>
<keyword evidence="1" id="KW-1133">Transmembrane helix</keyword>
<sequence>MARLSLPRSPLQHRRRAIVKTLCYRAVMVTITVVVAWAVVGDVSDAVNIGIVANVVKTATYYAYERLWDRISWGVVEAA</sequence>
<dbReference type="Pfam" id="PF09834">
    <property type="entry name" value="DUF2061"/>
    <property type="match status" value="1"/>
</dbReference>
<evidence type="ECO:0000313" key="3">
    <source>
        <dbReference type="EMBL" id="QZP38737.1"/>
    </source>
</evidence>
<reference evidence="3 4" key="1">
    <citation type="journal article" date="2021" name="Int. J. Syst. Evol. Microbiol.">
        <title>Halobaculum halophilum sp. nov. and Halobaculum salinum sp. nov., isolated from salt lake and saline soil.</title>
        <authorList>
            <person name="Cui H.L."/>
            <person name="Shi X.W."/>
            <person name="Yin X.M."/>
            <person name="Yang X.Y."/>
            <person name="Hou J."/>
            <person name="Zhu L."/>
        </authorList>
    </citation>
    <scope>NUCLEOTIDE SEQUENCE [LARGE SCALE GENOMIC DNA]</scope>
    <source>
        <strain evidence="3 4">NBRC 109044</strain>
    </source>
</reference>
<dbReference type="EMBL" id="CP081958">
    <property type="protein sequence ID" value="QZP38737.1"/>
    <property type="molecule type" value="Genomic_DNA"/>
</dbReference>
<dbReference type="KEGG" id="hmp:K6T50_06250"/>
<dbReference type="GeneID" id="67177726"/>
<evidence type="ECO:0000256" key="1">
    <source>
        <dbReference type="SAM" id="Phobius"/>
    </source>
</evidence>
<feature type="domain" description="DUF2061" evidence="2">
    <location>
        <begin position="18"/>
        <end position="69"/>
    </location>
</feature>
<accession>A0A8T8WFU7</accession>
<keyword evidence="1" id="KW-0472">Membrane</keyword>
<evidence type="ECO:0000313" key="4">
    <source>
        <dbReference type="Proteomes" id="UP000826254"/>
    </source>
</evidence>
<proteinExistence type="predicted"/>
<dbReference type="Proteomes" id="UP000826254">
    <property type="component" value="Chromosome"/>
</dbReference>
<protein>
    <submittedName>
        <fullName evidence="3">DUF2061 domain-containing protein</fullName>
    </submittedName>
</protein>
<dbReference type="AlphaFoldDB" id="A0A8T8WFU7"/>
<dbReference type="RefSeq" id="WP_222608536.1">
    <property type="nucleotide sequence ID" value="NZ_CP081958.1"/>
</dbReference>
<keyword evidence="1" id="KW-0812">Transmembrane</keyword>
<feature type="transmembrane region" description="Helical" evidence="1">
    <location>
        <begin position="21"/>
        <end position="40"/>
    </location>
</feature>
<dbReference type="InterPro" id="IPR018638">
    <property type="entry name" value="DUF2061_membrane"/>
</dbReference>
<organism evidence="3 4">
    <name type="scientific">Halobaculum magnesiiphilum</name>
    <dbReference type="NCBI Taxonomy" id="1017351"/>
    <lineage>
        <taxon>Archaea</taxon>
        <taxon>Methanobacteriati</taxon>
        <taxon>Methanobacteriota</taxon>
        <taxon>Stenosarchaea group</taxon>
        <taxon>Halobacteria</taxon>
        <taxon>Halobacteriales</taxon>
        <taxon>Haloferacaceae</taxon>
        <taxon>Halobaculum</taxon>
    </lineage>
</organism>
<evidence type="ECO:0000259" key="2">
    <source>
        <dbReference type="Pfam" id="PF09834"/>
    </source>
</evidence>